<comment type="similarity">
    <text evidence="2">Belongs to the Nudix hydrolase family.</text>
</comment>
<dbReference type="InterPro" id="IPR020084">
    <property type="entry name" value="NUDIX_hydrolase_CS"/>
</dbReference>
<dbReference type="Proteomes" id="UP000243876">
    <property type="component" value="Unassembled WGS sequence"/>
</dbReference>
<dbReference type="GO" id="GO:0035539">
    <property type="term" value="F:8-oxo-7,8-dihydrodeoxyguanosine triphosphate pyrophosphatase activity"/>
    <property type="evidence" value="ECO:0007669"/>
    <property type="project" value="TreeGrafter"/>
</dbReference>
<dbReference type="InterPro" id="IPR000086">
    <property type="entry name" value="NUDIX_hydrolase_dom"/>
</dbReference>
<evidence type="ECO:0000313" key="4">
    <source>
        <dbReference type="EMBL" id="CEQ39953.1"/>
    </source>
</evidence>
<protein>
    <submittedName>
        <fullName evidence="4">SPOSA6832_01507-mRNA-1:cds</fullName>
    </submittedName>
</protein>
<evidence type="ECO:0000259" key="3">
    <source>
        <dbReference type="PROSITE" id="PS51462"/>
    </source>
</evidence>
<dbReference type="InterPro" id="IPR015797">
    <property type="entry name" value="NUDIX_hydrolase-like_dom_sf"/>
</dbReference>
<dbReference type="GO" id="GO:0005829">
    <property type="term" value="C:cytosol"/>
    <property type="evidence" value="ECO:0007669"/>
    <property type="project" value="TreeGrafter"/>
</dbReference>
<dbReference type="FunFam" id="3.90.79.10:FF:000060">
    <property type="entry name" value="Nudix hydrolase 1"/>
    <property type="match status" value="1"/>
</dbReference>
<keyword evidence="5" id="KW-1185">Reference proteome</keyword>
<dbReference type="CDD" id="cd04678">
    <property type="entry name" value="NUDIX_MTH2_Nudt15"/>
    <property type="match status" value="1"/>
</dbReference>
<dbReference type="InterPro" id="IPR020476">
    <property type="entry name" value="Nudix_hydrolase"/>
</dbReference>
<dbReference type="GO" id="GO:0006203">
    <property type="term" value="P:dGTP catabolic process"/>
    <property type="evidence" value="ECO:0007669"/>
    <property type="project" value="TreeGrafter"/>
</dbReference>
<dbReference type="Pfam" id="PF00293">
    <property type="entry name" value="NUDIX"/>
    <property type="match status" value="1"/>
</dbReference>
<accession>A0A0D6EJM2</accession>
<gene>
    <name evidence="4" type="primary">SPOSA6832_01507</name>
</gene>
<feature type="domain" description="Nudix hydrolase" evidence="3">
    <location>
        <begin position="3"/>
        <end position="135"/>
    </location>
</feature>
<dbReference type="PROSITE" id="PS51462">
    <property type="entry name" value="NUDIX"/>
    <property type="match status" value="1"/>
</dbReference>
<dbReference type="PROSITE" id="PS00893">
    <property type="entry name" value="NUDIX_BOX"/>
    <property type="match status" value="1"/>
</dbReference>
<keyword evidence="1 2" id="KW-0378">Hydrolase</keyword>
<dbReference type="Gene3D" id="3.90.79.10">
    <property type="entry name" value="Nucleoside Triphosphate Pyrophosphohydrolase"/>
    <property type="match status" value="1"/>
</dbReference>
<evidence type="ECO:0000256" key="1">
    <source>
        <dbReference type="ARBA" id="ARBA00022801"/>
    </source>
</evidence>
<dbReference type="PANTHER" id="PTHR16099:SF5">
    <property type="entry name" value="NUCLEOTIDE TRIPHOSPHATE DIPHOSPHATASE NUDT15"/>
    <property type="match status" value="1"/>
</dbReference>
<dbReference type="OrthoDB" id="447842at2759"/>
<organism evidence="4 5">
    <name type="scientific">Sporidiobolus salmonicolor</name>
    <name type="common">Yeast-like fungus</name>
    <name type="synonym">Sporobolomyces salmonicolor</name>
    <dbReference type="NCBI Taxonomy" id="5005"/>
    <lineage>
        <taxon>Eukaryota</taxon>
        <taxon>Fungi</taxon>
        <taxon>Dikarya</taxon>
        <taxon>Basidiomycota</taxon>
        <taxon>Pucciniomycotina</taxon>
        <taxon>Microbotryomycetes</taxon>
        <taxon>Sporidiobolales</taxon>
        <taxon>Sporidiobolaceae</taxon>
        <taxon>Sporobolomyces</taxon>
    </lineage>
</organism>
<name>A0A0D6EJM2_SPOSA</name>
<dbReference type="AlphaFoldDB" id="A0A0D6EJM2"/>
<reference evidence="5" key="1">
    <citation type="submission" date="2015-02" db="EMBL/GenBank/DDBJ databases">
        <authorList>
            <person name="Gon?alves P."/>
        </authorList>
    </citation>
    <scope>NUCLEOTIDE SEQUENCE [LARGE SCALE GENOMIC DNA]</scope>
</reference>
<dbReference type="PANTHER" id="PTHR16099">
    <property type="entry name" value="8-OXO-DGTP DIPHOSPHATES NUDT15"/>
    <property type="match status" value="1"/>
</dbReference>
<dbReference type="PRINTS" id="PR00502">
    <property type="entry name" value="NUDIXFAMILY"/>
</dbReference>
<evidence type="ECO:0000256" key="2">
    <source>
        <dbReference type="RuleBase" id="RU003476"/>
    </source>
</evidence>
<proteinExistence type="inferred from homology"/>
<dbReference type="EMBL" id="CENE01000004">
    <property type="protein sequence ID" value="CEQ39953.1"/>
    <property type="molecule type" value="Genomic_DNA"/>
</dbReference>
<evidence type="ECO:0000313" key="5">
    <source>
        <dbReference type="Proteomes" id="UP000243876"/>
    </source>
</evidence>
<sequence>MATVRVGVGCFLFNSRFQFITGIRKGSHGAGAIQLPGGHLEIGESPEACAVREVYEETGLSIREGDVHFLTATNDIFVKEGKHYVTLFVGCRVTDDVQPKVLEPEKCEQWTWTSWEDLVKAARDPDNTLFLPLRNLVQQRASLDPREVFR</sequence>
<dbReference type="SUPFAM" id="SSF55811">
    <property type="entry name" value="Nudix"/>
    <property type="match status" value="1"/>
</dbReference>